<keyword evidence="6 7" id="KW-0694">RNA-binding</keyword>
<evidence type="ECO:0000313" key="10">
    <source>
        <dbReference type="Proteomes" id="UP001228690"/>
    </source>
</evidence>
<proteinExistence type="inferred from homology"/>
<evidence type="ECO:0000256" key="5">
    <source>
        <dbReference type="ARBA" id="ARBA00022694"/>
    </source>
</evidence>
<evidence type="ECO:0000256" key="4">
    <source>
        <dbReference type="ARBA" id="ARBA00022691"/>
    </source>
</evidence>
<dbReference type="Pfam" id="PF00588">
    <property type="entry name" value="SpoU_methylase"/>
    <property type="match status" value="1"/>
</dbReference>
<evidence type="ECO:0000256" key="7">
    <source>
        <dbReference type="HAMAP-Rule" id="MF_02060"/>
    </source>
</evidence>
<dbReference type="PANTHER" id="PTHR43453:SF1">
    <property type="entry name" value="TRNA_RRNA METHYLTRANSFERASE SPOU TYPE DOMAIN-CONTAINING PROTEIN"/>
    <property type="match status" value="1"/>
</dbReference>
<dbReference type="HAMAP" id="MF_02060">
    <property type="entry name" value="tRNA_methyltr_TrmH"/>
    <property type="match status" value="1"/>
</dbReference>
<evidence type="ECO:0000259" key="8">
    <source>
        <dbReference type="Pfam" id="PF00588"/>
    </source>
</evidence>
<feature type="domain" description="tRNA/rRNA methyltransferase SpoU type" evidence="8">
    <location>
        <begin position="36"/>
        <end position="177"/>
    </location>
</feature>
<dbReference type="SUPFAM" id="SSF75217">
    <property type="entry name" value="alpha/beta knot"/>
    <property type="match status" value="1"/>
</dbReference>
<dbReference type="CDD" id="cd18092">
    <property type="entry name" value="SpoU-like_TrmH"/>
    <property type="match status" value="1"/>
</dbReference>
<keyword evidence="10" id="KW-1185">Reference proteome</keyword>
<evidence type="ECO:0000256" key="1">
    <source>
        <dbReference type="ARBA" id="ARBA00022555"/>
    </source>
</evidence>
<organism evidence="9 10">
    <name type="scientific">Candidatus Haliotispira prima</name>
    <dbReference type="NCBI Taxonomy" id="3034016"/>
    <lineage>
        <taxon>Bacteria</taxon>
        <taxon>Pseudomonadati</taxon>
        <taxon>Spirochaetota</taxon>
        <taxon>Spirochaetia</taxon>
        <taxon>Spirochaetales</taxon>
        <taxon>Spirochaetaceae</taxon>
        <taxon>Candidatus Haliotispira</taxon>
    </lineage>
</organism>
<keyword evidence="5 7" id="KW-0819">tRNA processing</keyword>
<accession>A0ABY8MHB9</accession>
<evidence type="ECO:0000256" key="2">
    <source>
        <dbReference type="ARBA" id="ARBA00022603"/>
    </source>
</evidence>
<dbReference type="GO" id="GO:0032259">
    <property type="term" value="P:methylation"/>
    <property type="evidence" value="ECO:0007669"/>
    <property type="project" value="UniProtKB-KW"/>
</dbReference>
<evidence type="ECO:0000313" key="9">
    <source>
        <dbReference type="EMBL" id="WGK69251.1"/>
    </source>
</evidence>
<keyword evidence="2 7" id="KW-0489">Methyltransferase</keyword>
<evidence type="ECO:0000256" key="3">
    <source>
        <dbReference type="ARBA" id="ARBA00022679"/>
    </source>
</evidence>
<comment type="catalytic activity">
    <reaction evidence="7">
        <text>guanosine(18) in tRNA + S-adenosyl-L-methionine = 2'-O-methylguanosine(18) in tRNA + S-adenosyl-L-homocysteine + H(+)</text>
        <dbReference type="Rhea" id="RHEA:20077"/>
        <dbReference type="Rhea" id="RHEA-COMP:10190"/>
        <dbReference type="Rhea" id="RHEA-COMP:10192"/>
        <dbReference type="ChEBI" id="CHEBI:15378"/>
        <dbReference type="ChEBI" id="CHEBI:57856"/>
        <dbReference type="ChEBI" id="CHEBI:59789"/>
        <dbReference type="ChEBI" id="CHEBI:74269"/>
        <dbReference type="ChEBI" id="CHEBI:74445"/>
        <dbReference type="EC" id="2.1.1.34"/>
    </reaction>
</comment>
<comment type="caution">
    <text evidence="7">Lacks conserved residue(s) required for the propagation of feature annotation.</text>
</comment>
<dbReference type="InterPro" id="IPR029026">
    <property type="entry name" value="tRNA_m1G_MTases_N"/>
</dbReference>
<comment type="similarity">
    <text evidence="7">Belongs to the class IV-like SAM-binding methyltransferase superfamily. RNA methyltransferase TrmH family.</text>
</comment>
<dbReference type="RefSeq" id="WP_326927439.1">
    <property type="nucleotide sequence ID" value="NZ_CP123443.1"/>
</dbReference>
<dbReference type="InterPro" id="IPR029028">
    <property type="entry name" value="Alpha/beta_knot_MTases"/>
</dbReference>
<keyword evidence="1 7" id="KW-0820">tRNA-binding</keyword>
<reference evidence="9 10" key="1">
    <citation type="submission" date="2023-04" db="EMBL/GenBank/DDBJ databases">
        <title>Spirochaete genome identified in red abalone sample constitutes a novel genus.</title>
        <authorList>
            <person name="Sharma S.P."/>
            <person name="Purcell C.M."/>
            <person name="Hyde J.R."/>
            <person name="Severin A.J."/>
        </authorList>
    </citation>
    <scope>NUCLEOTIDE SEQUENCE [LARGE SCALE GENOMIC DNA]</scope>
    <source>
        <strain evidence="9 10">SP-2023</strain>
    </source>
</reference>
<sequence>MDISKNHYDIEMLAKGLTPKRLERMRQVLAHRTRYLSIVLEDIYQPHNASAVLRTCDAYGVQDIHVIQKNNVFTPNPEISLGSAKWLDVHKYANTPTEQVYSTLRQQNYKIVAAALREDATTPDMLDVSSGPIALIFGSELNGLTEQALTQADETICIPMLGFVKSFNISVSVAIILSQLMPKIRALGDAWHLSNREADEILLEWLHSDVLHAPKGAG</sequence>
<dbReference type="Gene3D" id="3.40.1280.10">
    <property type="match status" value="1"/>
</dbReference>
<keyword evidence="4 7" id="KW-0949">S-adenosyl-L-methionine</keyword>
<dbReference type="InterPro" id="IPR001537">
    <property type="entry name" value="SpoU_MeTrfase"/>
</dbReference>
<protein>
    <recommendedName>
        <fullName evidence="7">tRNA (guanosine(18)-2'-O)-methyltransferase</fullName>
        <ecNumber evidence="7">2.1.1.34</ecNumber>
    </recommendedName>
    <alternativeName>
        <fullName evidence="7">tRNA [Gm18] methyltransferase</fullName>
    </alternativeName>
</protein>
<keyword evidence="3 7" id="KW-0808">Transferase</keyword>
<dbReference type="Proteomes" id="UP001228690">
    <property type="component" value="Chromosome"/>
</dbReference>
<evidence type="ECO:0000256" key="6">
    <source>
        <dbReference type="ARBA" id="ARBA00022884"/>
    </source>
</evidence>
<gene>
    <name evidence="7" type="primary">trmH</name>
    <name evidence="9" type="ORF">P0082_12370</name>
</gene>
<feature type="binding site" evidence="7">
    <location>
        <position position="158"/>
    </location>
    <ligand>
        <name>S-adenosyl-L-methionine</name>
        <dbReference type="ChEBI" id="CHEBI:59789"/>
    </ligand>
</feature>
<dbReference type="GO" id="GO:0008168">
    <property type="term" value="F:methyltransferase activity"/>
    <property type="evidence" value="ECO:0007669"/>
    <property type="project" value="UniProtKB-KW"/>
</dbReference>
<dbReference type="EC" id="2.1.1.34" evidence="7"/>
<comment type="function">
    <text evidence="7">Catalyzes the 2'-O methylation of guanosine at position 18 in tRNA.</text>
</comment>
<dbReference type="EMBL" id="CP123443">
    <property type="protein sequence ID" value="WGK69251.1"/>
    <property type="molecule type" value="Genomic_DNA"/>
</dbReference>
<dbReference type="PANTHER" id="PTHR43453">
    <property type="entry name" value="RRNA METHYLASE-LIKE"/>
    <property type="match status" value="1"/>
</dbReference>
<name>A0ABY8MHB9_9SPIO</name>
<dbReference type="InterPro" id="IPR033671">
    <property type="entry name" value="TrmH"/>
</dbReference>